<evidence type="ECO:0000256" key="2">
    <source>
        <dbReference type="ARBA" id="ARBA00022448"/>
    </source>
</evidence>
<gene>
    <name evidence="5" type="ORF">F2P44_23790</name>
</gene>
<evidence type="ECO:0000259" key="4">
    <source>
        <dbReference type="Pfam" id="PF25975"/>
    </source>
</evidence>
<comment type="caution">
    <text evidence="5">The sequence shown here is derived from an EMBL/GenBank/DDBJ whole genome shotgun (WGS) entry which is preliminary data.</text>
</comment>
<feature type="domain" description="CzcB-like C-terminal circularly permuted SH3-like" evidence="4">
    <location>
        <begin position="451"/>
        <end position="511"/>
    </location>
</feature>
<evidence type="ECO:0000256" key="1">
    <source>
        <dbReference type="ARBA" id="ARBA00009477"/>
    </source>
</evidence>
<dbReference type="PANTHER" id="PTHR30097:SF15">
    <property type="entry name" value="CATION EFFLUX SYSTEM PROTEIN CUSB"/>
    <property type="match status" value="1"/>
</dbReference>
<keyword evidence="6" id="KW-1185">Reference proteome</keyword>
<evidence type="ECO:0000313" key="6">
    <source>
        <dbReference type="Proteomes" id="UP000621455"/>
    </source>
</evidence>
<sequence>MTYRHNRQVRTLVLAALFGTTLFISGCNKHDESSHAPAAAAAADEETAFAITHFSDKTELFVEFVRLAVGRESSFAAHMTTLSDFKPVSAGKMTITLSGAGQPDETFTVDAPARAGIFRPVATPRHVGQRNVTFRLVTPTFTSVHEVGPVTVYASKEAAMKAQAAEKPDGPGAISYLKEQQWQTDYGLTAVAKRPLRAAVAATGTLRAPASHDAQLTAIAAGQVSAAGSFPRVGMKVKQGDVLAYLVPRLGGDTDVATLEVAAQKARIAAQAAGRERERLEALYQQEAVPEKRVSTARSEESLARADLAGAERRLGMYRKGGAGGAGIAIRAPISGTVAEVSVAPGGYINEGQPLLHIADSERLWLEVRVAESDLGRIGQPSGASFSVDGFETPFEVSERSGGRVVGFGNVIDPVTRSAPLLFEFANPDQRLRIGMAVRASVFSGKATEVIAIPATALIDDNGQSVVYVQRGGEAFERRAVQLGMRDGEWVEIRSGVAVGERVVSKGAYQVRLAATAPAAMGEGHVH</sequence>
<feature type="domain" description="CusB-like beta-barrel" evidence="3">
    <location>
        <begin position="364"/>
        <end position="442"/>
    </location>
</feature>
<dbReference type="PROSITE" id="PS51257">
    <property type="entry name" value="PROKAR_LIPOPROTEIN"/>
    <property type="match status" value="1"/>
</dbReference>
<name>A0ABX0NA25_9BURK</name>
<dbReference type="Gene3D" id="2.40.30.170">
    <property type="match status" value="1"/>
</dbReference>
<dbReference type="Pfam" id="PF25954">
    <property type="entry name" value="Beta-barrel_RND_2"/>
    <property type="match status" value="1"/>
</dbReference>
<dbReference type="InterPro" id="IPR051909">
    <property type="entry name" value="MFP_Cation_Efflux"/>
</dbReference>
<dbReference type="Pfam" id="PF25975">
    <property type="entry name" value="CzcB_C"/>
    <property type="match status" value="1"/>
</dbReference>
<dbReference type="PANTHER" id="PTHR30097">
    <property type="entry name" value="CATION EFFLUX SYSTEM PROTEIN CUSB"/>
    <property type="match status" value="1"/>
</dbReference>
<dbReference type="InterPro" id="IPR058792">
    <property type="entry name" value="Beta-barrel_RND_2"/>
</dbReference>
<dbReference type="EMBL" id="WHJG01000030">
    <property type="protein sequence ID" value="NHZ82277.1"/>
    <property type="molecule type" value="Genomic_DNA"/>
</dbReference>
<dbReference type="Gene3D" id="2.40.420.20">
    <property type="match status" value="1"/>
</dbReference>
<keyword evidence="2" id="KW-0813">Transport</keyword>
<dbReference type="Proteomes" id="UP000621455">
    <property type="component" value="Unassembled WGS sequence"/>
</dbReference>
<dbReference type="Gene3D" id="2.40.50.100">
    <property type="match status" value="1"/>
</dbReference>
<dbReference type="RefSeq" id="WP_167090124.1">
    <property type="nucleotide sequence ID" value="NZ_WHJG01000030.1"/>
</dbReference>
<dbReference type="NCBIfam" id="TIGR01730">
    <property type="entry name" value="RND_mfp"/>
    <property type="match status" value="1"/>
</dbReference>
<dbReference type="InterPro" id="IPR058649">
    <property type="entry name" value="CzcB_C"/>
</dbReference>
<accession>A0ABX0NA25</accession>
<evidence type="ECO:0000259" key="3">
    <source>
        <dbReference type="Pfam" id="PF25954"/>
    </source>
</evidence>
<dbReference type="SUPFAM" id="SSF111369">
    <property type="entry name" value="HlyD-like secretion proteins"/>
    <property type="match status" value="1"/>
</dbReference>
<dbReference type="InterPro" id="IPR006143">
    <property type="entry name" value="RND_pump_MFP"/>
</dbReference>
<reference evidence="5 6" key="1">
    <citation type="submission" date="2019-10" db="EMBL/GenBank/DDBJ databases">
        <title>Taxonomy of Antarctic Massilia spp.: description of Massilia rubra sp. nov., Massilia aquatica sp. nov., Massilia mucilaginosa sp. nov., Massilia frigida sp. nov. isolated from streams, lakes and regoliths.</title>
        <authorList>
            <person name="Holochova P."/>
            <person name="Sedlacek I."/>
            <person name="Kralova S."/>
            <person name="Maslanova I."/>
            <person name="Busse H.-J."/>
            <person name="Stankova E."/>
            <person name="Vrbovska V."/>
            <person name="Kovarovic V."/>
            <person name="Bartak M."/>
            <person name="Svec P."/>
            <person name="Pantucek R."/>
        </authorList>
    </citation>
    <scope>NUCLEOTIDE SEQUENCE [LARGE SCALE GENOMIC DNA]</scope>
    <source>
        <strain evidence="5 6">CCM 8695</strain>
    </source>
</reference>
<organism evidence="5 6">
    <name type="scientific">Massilia frigida</name>
    <dbReference type="NCBI Taxonomy" id="2609281"/>
    <lineage>
        <taxon>Bacteria</taxon>
        <taxon>Pseudomonadati</taxon>
        <taxon>Pseudomonadota</taxon>
        <taxon>Betaproteobacteria</taxon>
        <taxon>Burkholderiales</taxon>
        <taxon>Oxalobacteraceae</taxon>
        <taxon>Telluria group</taxon>
        <taxon>Massilia</taxon>
    </lineage>
</organism>
<dbReference type="Gene3D" id="1.10.287.470">
    <property type="entry name" value="Helix hairpin bin"/>
    <property type="match status" value="1"/>
</dbReference>
<proteinExistence type="inferred from homology"/>
<comment type="similarity">
    <text evidence="1">Belongs to the membrane fusion protein (MFP) (TC 8.A.1) family.</text>
</comment>
<protein>
    <submittedName>
        <fullName evidence="5">Efflux RND transporter periplasmic adaptor subunit</fullName>
    </submittedName>
</protein>
<evidence type="ECO:0000313" key="5">
    <source>
        <dbReference type="EMBL" id="NHZ82277.1"/>
    </source>
</evidence>